<comment type="similarity">
    <text evidence="1">Belongs to the glycosyltransferase 2 family.</text>
</comment>
<evidence type="ECO:0000256" key="2">
    <source>
        <dbReference type="ARBA" id="ARBA00022676"/>
    </source>
</evidence>
<dbReference type="Proteomes" id="UP000076481">
    <property type="component" value="Unassembled WGS sequence"/>
</dbReference>
<dbReference type="RefSeq" id="WP_303681147.1">
    <property type="nucleotide sequence ID" value="NZ_LVWG01000019.1"/>
</dbReference>
<dbReference type="Gene3D" id="3.90.550.10">
    <property type="entry name" value="Spore Coat Polysaccharide Biosynthesis Protein SpsA, Chain A"/>
    <property type="match status" value="1"/>
</dbReference>
<dbReference type="Pfam" id="PF00535">
    <property type="entry name" value="Glycos_transf_2"/>
    <property type="match status" value="1"/>
</dbReference>
<evidence type="ECO:0000313" key="6">
    <source>
        <dbReference type="EMBL" id="KZK74754.1"/>
    </source>
</evidence>
<feature type="domain" description="Glycosyltransferase 2-like" evidence="5">
    <location>
        <begin position="120"/>
        <end position="279"/>
    </location>
</feature>
<protein>
    <submittedName>
        <fullName evidence="6">Glucosaminyltransferase</fullName>
    </submittedName>
</protein>
<keyword evidence="2" id="KW-0328">Glycosyltransferase</keyword>
<comment type="caution">
    <text evidence="6">The sequence shown here is derived from an EMBL/GenBank/DDBJ whole genome shotgun (WGS) entry which is preliminary data.</text>
</comment>
<evidence type="ECO:0000259" key="5">
    <source>
        <dbReference type="Pfam" id="PF00535"/>
    </source>
</evidence>
<evidence type="ECO:0000313" key="7">
    <source>
        <dbReference type="Proteomes" id="UP000076481"/>
    </source>
</evidence>
<sequence>MNNLPLGGTMIETASIRLSGQLSEASPFRLRYPAAVMLSAIISLMVSMGIWSFMPEWVDSLNVLIWGNPTRSFPVWMHQVLDMFFLIYLSGSLFPFLFFIGLTLMPEKRVAGNTSLPFVSVIIPSFNEEDSIAQCIESALALDYPAYEIIIVDDGSRDLTLPIIERYDVSVIRLRTNRGKVEALNRGIEKAKGEIIFFTDSDSSLDPKVLRYLVAGFSDDTVGAVAGMVLPKRHNSYLLRMQTIEYIYGQSIIKKAQLKSGGAVSICPGPATAFRRSVLLETGGYRNRTLAEDFDMTLEMMELGYRAVYEPRAVSYTSAMTGWKGLRKQRIRWSRGHLQVYREHRGMMFSDIGGPISLFWMPWSLFIGYGSAFLEMAFLGVYPLLVIISSMPLLFLKLGLSYMVILECISAMQGIIPLMQARRLTPSLALASFTTQPYRIFLSYMRIVAYTHEMQERSNTW</sequence>
<dbReference type="CDD" id="cd06423">
    <property type="entry name" value="CESA_like"/>
    <property type="match status" value="1"/>
</dbReference>
<dbReference type="PANTHER" id="PTHR43630:SF1">
    <property type="entry name" value="POLY-BETA-1,6-N-ACETYL-D-GLUCOSAMINE SYNTHASE"/>
    <property type="match status" value="1"/>
</dbReference>
<accession>A0A165M308</accession>
<feature type="transmembrane region" description="Helical" evidence="4">
    <location>
        <begin position="83"/>
        <end position="105"/>
    </location>
</feature>
<keyword evidence="4" id="KW-1133">Transmembrane helix</keyword>
<proteinExistence type="inferred from homology"/>
<dbReference type="EMBL" id="LVWG01000019">
    <property type="protein sequence ID" value="KZK74754.1"/>
    <property type="molecule type" value="Genomic_DNA"/>
</dbReference>
<dbReference type="GO" id="GO:0016757">
    <property type="term" value="F:glycosyltransferase activity"/>
    <property type="evidence" value="ECO:0007669"/>
    <property type="project" value="UniProtKB-KW"/>
</dbReference>
<dbReference type="SUPFAM" id="SSF53448">
    <property type="entry name" value="Nucleotide-diphospho-sugar transferases"/>
    <property type="match status" value="1"/>
</dbReference>
<feature type="transmembrane region" description="Helical" evidence="4">
    <location>
        <begin position="32"/>
        <end position="54"/>
    </location>
</feature>
<organism evidence="6 7">
    <name type="scientific">Pelodictyon luteolum</name>
    <dbReference type="NCBI Taxonomy" id="1100"/>
    <lineage>
        <taxon>Bacteria</taxon>
        <taxon>Pseudomonadati</taxon>
        <taxon>Chlorobiota</taxon>
        <taxon>Chlorobiia</taxon>
        <taxon>Chlorobiales</taxon>
        <taxon>Chlorobiaceae</taxon>
        <taxon>Chlorobium/Pelodictyon group</taxon>
        <taxon>Pelodictyon</taxon>
    </lineage>
</organism>
<name>A0A165M308_PELLU</name>
<gene>
    <name evidence="6" type="ORF">A3K90_04740</name>
</gene>
<feature type="transmembrane region" description="Helical" evidence="4">
    <location>
        <begin position="352"/>
        <end position="370"/>
    </location>
</feature>
<dbReference type="InterPro" id="IPR001173">
    <property type="entry name" value="Glyco_trans_2-like"/>
</dbReference>
<dbReference type="InterPro" id="IPR029044">
    <property type="entry name" value="Nucleotide-diphossugar_trans"/>
</dbReference>
<dbReference type="AlphaFoldDB" id="A0A165M308"/>
<evidence type="ECO:0000256" key="1">
    <source>
        <dbReference type="ARBA" id="ARBA00006739"/>
    </source>
</evidence>
<keyword evidence="3 6" id="KW-0808">Transferase</keyword>
<dbReference type="PANTHER" id="PTHR43630">
    <property type="entry name" value="POLY-BETA-1,6-N-ACETYL-D-GLUCOSAMINE SYNTHASE"/>
    <property type="match status" value="1"/>
</dbReference>
<keyword evidence="4" id="KW-0812">Transmembrane</keyword>
<keyword evidence="4" id="KW-0472">Membrane</keyword>
<evidence type="ECO:0000256" key="4">
    <source>
        <dbReference type="SAM" id="Phobius"/>
    </source>
</evidence>
<reference evidence="6 7" key="1">
    <citation type="submission" date="2016-03" db="EMBL/GenBank/DDBJ databases">
        <title>Speciation and ecological success in dimly lit waters: horizontal gene transfer in a green sulfur bacteria bloom unveiled by metagenomic assembly.</title>
        <authorList>
            <person name="Llorens-Mares T."/>
            <person name="Liu Z."/>
            <person name="Allen L.Z."/>
            <person name="Rusch D.B."/>
            <person name="Craig M.T."/>
            <person name="Dupont C.L."/>
            <person name="Bryant D.A."/>
            <person name="Casamayor E.O."/>
        </authorList>
    </citation>
    <scope>NUCLEOTIDE SEQUENCE [LARGE SCALE GENOMIC DNA]</scope>
    <source>
        <strain evidence="6">CIII</strain>
    </source>
</reference>
<feature type="transmembrane region" description="Helical" evidence="4">
    <location>
        <begin position="376"/>
        <end position="396"/>
    </location>
</feature>
<evidence type="ECO:0000256" key="3">
    <source>
        <dbReference type="ARBA" id="ARBA00022679"/>
    </source>
</evidence>